<name>A0ABQ2XND6_9BURK</name>
<evidence type="ECO:0000256" key="1">
    <source>
        <dbReference type="ARBA" id="ARBA00004948"/>
    </source>
</evidence>
<feature type="domain" description="Pyridoxamine kinase/Phosphomethylpyrimidine kinase" evidence="3">
    <location>
        <begin position="25"/>
        <end position="287"/>
    </location>
</feature>
<dbReference type="InterPro" id="IPR029056">
    <property type="entry name" value="Ribokinase-like"/>
</dbReference>
<dbReference type="Gene3D" id="3.40.1190.20">
    <property type="match status" value="1"/>
</dbReference>
<dbReference type="GO" id="GO:0016301">
    <property type="term" value="F:kinase activity"/>
    <property type="evidence" value="ECO:0007669"/>
    <property type="project" value="UniProtKB-KW"/>
</dbReference>
<dbReference type="EC" id="2.7.1.49" evidence="2"/>
<sequence>MEKDLMTVVRRLDQRPSVLVFAGHDPSGGAGIQADIEAISAQGAHALTIITALTVQDNNRVSAVYPVDAKILRAQFAQLFAHIPIAAVKIGIVGSQENANAIAQCVETLQASQAHIPVVVDPVLGSGGGHALAVDDAVVAVQAVLRRATLITPNLPELRRLVSTERTDELKAIRLCTEFNCDVLLKGGHAQGEEIMNSWYPHAQLKQSTLHNQHPHQHQYQHQHRQNFHARSWRWPRLDGEFHGTGCTLAAAIAAQLALGQTLEESLATAQAYVQSSLEQAYSIAAGQAIPARVLQKDRE</sequence>
<comment type="pathway">
    <text evidence="1">Cofactor biosynthesis; thiamine diphosphate biosynthesis.</text>
</comment>
<dbReference type="Proteomes" id="UP000620127">
    <property type="component" value="Unassembled WGS sequence"/>
</dbReference>
<protein>
    <recommendedName>
        <fullName evidence="2">hydroxymethylpyrimidine kinase</fullName>
        <ecNumber evidence="2">2.7.1.49</ecNumber>
    </recommendedName>
</protein>
<evidence type="ECO:0000313" key="5">
    <source>
        <dbReference type="Proteomes" id="UP000620127"/>
    </source>
</evidence>
<gene>
    <name evidence="4" type="primary">thiD</name>
    <name evidence="4" type="ORF">GCM10011282_32760</name>
</gene>
<dbReference type="PANTHER" id="PTHR20858:SF17">
    <property type="entry name" value="HYDROXYMETHYLPYRIMIDINE_PHOSPHOMETHYLPYRIMIDINE KINASE THI20-RELATED"/>
    <property type="match status" value="1"/>
</dbReference>
<dbReference type="EMBL" id="BMYT01000007">
    <property type="protein sequence ID" value="GGX24269.1"/>
    <property type="molecule type" value="Genomic_DNA"/>
</dbReference>
<keyword evidence="4" id="KW-0418">Kinase</keyword>
<reference evidence="5" key="1">
    <citation type="journal article" date="2019" name="Int. J. Syst. Evol. Microbiol.">
        <title>The Global Catalogue of Microorganisms (GCM) 10K type strain sequencing project: providing services to taxonomists for standard genome sequencing and annotation.</title>
        <authorList>
            <consortium name="The Broad Institute Genomics Platform"/>
            <consortium name="The Broad Institute Genome Sequencing Center for Infectious Disease"/>
            <person name="Wu L."/>
            <person name="Ma J."/>
        </authorList>
    </citation>
    <scope>NUCLEOTIDE SEQUENCE [LARGE SCALE GENOMIC DNA]</scope>
    <source>
        <strain evidence="5">KCTC 23916</strain>
    </source>
</reference>
<dbReference type="Pfam" id="PF08543">
    <property type="entry name" value="Phos_pyr_kin"/>
    <property type="match status" value="1"/>
</dbReference>
<organism evidence="4 5">
    <name type="scientific">Undibacterium macrobrachii</name>
    <dbReference type="NCBI Taxonomy" id="1119058"/>
    <lineage>
        <taxon>Bacteria</taxon>
        <taxon>Pseudomonadati</taxon>
        <taxon>Pseudomonadota</taxon>
        <taxon>Betaproteobacteria</taxon>
        <taxon>Burkholderiales</taxon>
        <taxon>Oxalobacteraceae</taxon>
        <taxon>Undibacterium</taxon>
    </lineage>
</organism>
<evidence type="ECO:0000259" key="3">
    <source>
        <dbReference type="Pfam" id="PF08543"/>
    </source>
</evidence>
<dbReference type="CDD" id="cd01169">
    <property type="entry name" value="HMPP_kinase"/>
    <property type="match status" value="1"/>
</dbReference>
<dbReference type="PANTHER" id="PTHR20858">
    <property type="entry name" value="PHOSPHOMETHYLPYRIMIDINE KINASE"/>
    <property type="match status" value="1"/>
</dbReference>
<comment type="caution">
    <text evidence="4">The sequence shown here is derived from an EMBL/GenBank/DDBJ whole genome shotgun (WGS) entry which is preliminary data.</text>
</comment>
<dbReference type="InterPro" id="IPR013749">
    <property type="entry name" value="PM/HMP-P_kinase-1"/>
</dbReference>
<keyword evidence="4" id="KW-0808">Transferase</keyword>
<evidence type="ECO:0000256" key="2">
    <source>
        <dbReference type="ARBA" id="ARBA00012135"/>
    </source>
</evidence>
<proteinExistence type="predicted"/>
<dbReference type="InterPro" id="IPR004399">
    <property type="entry name" value="HMP/HMP-P_kinase_dom"/>
</dbReference>
<dbReference type="SUPFAM" id="SSF53613">
    <property type="entry name" value="Ribokinase-like"/>
    <property type="match status" value="1"/>
</dbReference>
<accession>A0ABQ2XND6</accession>
<keyword evidence="5" id="KW-1185">Reference proteome</keyword>
<evidence type="ECO:0000313" key="4">
    <source>
        <dbReference type="EMBL" id="GGX24269.1"/>
    </source>
</evidence>